<dbReference type="GeneID" id="24128384"/>
<evidence type="ECO:0000256" key="2">
    <source>
        <dbReference type="SAM" id="MobiDB-lite"/>
    </source>
</evidence>
<dbReference type="PROSITE" id="PS50102">
    <property type="entry name" value="RRM"/>
    <property type="match status" value="2"/>
</dbReference>
<proteinExistence type="predicted"/>
<dbReference type="OMA" id="RKELWIV"/>
<protein>
    <recommendedName>
        <fullName evidence="3">RRM domain-containing protein</fullName>
    </recommendedName>
</protein>
<dbReference type="VEuPathDB" id="FungiDB:SPRG_06018"/>
<dbReference type="OrthoDB" id="1099063at2759"/>
<evidence type="ECO:0000313" key="5">
    <source>
        <dbReference type="Proteomes" id="UP000030745"/>
    </source>
</evidence>
<feature type="compositionally biased region" description="Polar residues" evidence="2">
    <location>
        <begin position="146"/>
        <end position="165"/>
    </location>
</feature>
<dbReference type="SUPFAM" id="SSF54928">
    <property type="entry name" value="RNA-binding domain, RBD"/>
    <property type="match status" value="2"/>
</dbReference>
<dbReference type="PANTHER" id="PTHR32343:SF22">
    <property type="entry name" value="LD29830P"/>
    <property type="match status" value="1"/>
</dbReference>
<accession>A0A067CFD5</accession>
<feature type="region of interest" description="Disordered" evidence="2">
    <location>
        <begin position="408"/>
        <end position="434"/>
    </location>
</feature>
<dbReference type="Gene3D" id="3.30.70.330">
    <property type="match status" value="2"/>
</dbReference>
<dbReference type="STRING" id="695850.A0A067CFD5"/>
<feature type="region of interest" description="Disordered" evidence="2">
    <location>
        <begin position="58"/>
        <end position="240"/>
    </location>
</feature>
<dbReference type="CDD" id="cd00590">
    <property type="entry name" value="RRM_SF"/>
    <property type="match status" value="2"/>
</dbReference>
<dbReference type="InterPro" id="IPR000504">
    <property type="entry name" value="RRM_dom"/>
</dbReference>
<reference evidence="4 5" key="1">
    <citation type="journal article" date="2013" name="PLoS Genet.">
        <title>Distinctive expansion of potential virulence genes in the genome of the oomycete fish pathogen Saprolegnia parasitica.</title>
        <authorList>
            <person name="Jiang R.H."/>
            <person name="de Bruijn I."/>
            <person name="Haas B.J."/>
            <person name="Belmonte R."/>
            <person name="Lobach L."/>
            <person name="Christie J."/>
            <person name="van den Ackerveken G."/>
            <person name="Bottin A."/>
            <person name="Bulone V."/>
            <person name="Diaz-Moreno S.M."/>
            <person name="Dumas B."/>
            <person name="Fan L."/>
            <person name="Gaulin E."/>
            <person name="Govers F."/>
            <person name="Grenville-Briggs L.J."/>
            <person name="Horner N.R."/>
            <person name="Levin J.Z."/>
            <person name="Mammella M."/>
            <person name="Meijer H.J."/>
            <person name="Morris P."/>
            <person name="Nusbaum C."/>
            <person name="Oome S."/>
            <person name="Phillips A.J."/>
            <person name="van Rooyen D."/>
            <person name="Rzeszutek E."/>
            <person name="Saraiva M."/>
            <person name="Secombes C.J."/>
            <person name="Seidl M.F."/>
            <person name="Snel B."/>
            <person name="Stassen J.H."/>
            <person name="Sykes S."/>
            <person name="Tripathy S."/>
            <person name="van den Berg H."/>
            <person name="Vega-Arreguin J.C."/>
            <person name="Wawra S."/>
            <person name="Young S.K."/>
            <person name="Zeng Q."/>
            <person name="Dieguez-Uribeondo J."/>
            <person name="Russ C."/>
            <person name="Tyler B.M."/>
            <person name="van West P."/>
        </authorList>
    </citation>
    <scope>NUCLEOTIDE SEQUENCE [LARGE SCALE GENOMIC DNA]</scope>
    <source>
        <strain evidence="4 5">CBS 223.65</strain>
    </source>
</reference>
<dbReference type="Pfam" id="PF00076">
    <property type="entry name" value="RRM_1"/>
    <property type="match status" value="2"/>
</dbReference>
<dbReference type="GO" id="GO:0003723">
    <property type="term" value="F:RNA binding"/>
    <property type="evidence" value="ECO:0007669"/>
    <property type="project" value="UniProtKB-UniRule"/>
</dbReference>
<dbReference type="KEGG" id="spar:SPRG_06018"/>
<feature type="domain" description="RRM" evidence="3">
    <location>
        <begin position="241"/>
        <end position="310"/>
    </location>
</feature>
<dbReference type="Proteomes" id="UP000030745">
    <property type="component" value="Unassembled WGS sequence"/>
</dbReference>
<dbReference type="AlphaFoldDB" id="A0A067CFD5"/>
<dbReference type="InterPro" id="IPR012677">
    <property type="entry name" value="Nucleotide-bd_a/b_plait_sf"/>
</dbReference>
<evidence type="ECO:0000256" key="1">
    <source>
        <dbReference type="PROSITE-ProRule" id="PRU00176"/>
    </source>
</evidence>
<evidence type="ECO:0000313" key="4">
    <source>
        <dbReference type="EMBL" id="KDO29479.1"/>
    </source>
</evidence>
<organism evidence="4 5">
    <name type="scientific">Saprolegnia parasitica (strain CBS 223.65)</name>
    <dbReference type="NCBI Taxonomy" id="695850"/>
    <lineage>
        <taxon>Eukaryota</taxon>
        <taxon>Sar</taxon>
        <taxon>Stramenopiles</taxon>
        <taxon>Oomycota</taxon>
        <taxon>Saprolegniomycetes</taxon>
        <taxon>Saprolegniales</taxon>
        <taxon>Saprolegniaceae</taxon>
        <taxon>Saprolegnia</taxon>
    </lineage>
</organism>
<dbReference type="InterPro" id="IPR035979">
    <property type="entry name" value="RBD_domain_sf"/>
</dbReference>
<feature type="compositionally biased region" description="Low complexity" evidence="2">
    <location>
        <begin position="178"/>
        <end position="200"/>
    </location>
</feature>
<keyword evidence="5" id="KW-1185">Reference proteome</keyword>
<feature type="domain" description="RRM" evidence="3">
    <location>
        <begin position="338"/>
        <end position="409"/>
    </location>
</feature>
<gene>
    <name evidence="4" type="ORF">SPRG_06018</name>
</gene>
<name>A0A067CFD5_SAPPC</name>
<dbReference type="RefSeq" id="XP_012199976.1">
    <property type="nucleotide sequence ID" value="XM_012344586.1"/>
</dbReference>
<dbReference type="SMART" id="SM00360">
    <property type="entry name" value="RRM"/>
    <property type="match status" value="2"/>
</dbReference>
<keyword evidence="1" id="KW-0694">RNA-binding</keyword>
<feature type="compositionally biased region" description="Low complexity" evidence="2">
    <location>
        <begin position="64"/>
        <end position="82"/>
    </location>
</feature>
<evidence type="ECO:0000259" key="3">
    <source>
        <dbReference type="PROSITE" id="PS50102"/>
    </source>
</evidence>
<dbReference type="PANTHER" id="PTHR32343">
    <property type="entry name" value="SERINE/ARGININE-RICH SPLICING FACTOR"/>
    <property type="match status" value="1"/>
</dbReference>
<sequence length="455" mass="49080">MAECAVTVGDGDFYDTLDHVRNIRRKELWIVGYRASVVADIQQFASKVVWMEDLLPQSTDENKTSNTTTTTATEPAQTSAPTGPQHPLRVVAPPQSRPPAPLSLPAVQQGRPAPPSSNAALRPSPAVNEAPRAASSASPGLLDTPRYSTSTGLLETPRVSSSASPSGLLDTPRQITATTSLLPPTPRSSSSDAAPSSRQSLLAGPLESPRHNSPAALLETPRHVPSSRPPKLPANAPANPRRAYVGRLDLNVTDRILRDLFKSSGRILSIRIHEGFAFVSFGSPAEVYRACELNNTLVGGRRIVVQPEKARVTDVAPNLKRKQPDVVDAPRKRQQRSRRVYVGGLAAAASQNDLRSLFLRFGTIESIELDAGRRHAFITYQDAESVTAALALNGTNLRQQPLRVQIGRSPNEPRVDESPPVRTVSVHPTSDAPTDQAHARTVITLKNDAVQSYDV</sequence>
<dbReference type="EMBL" id="KK583206">
    <property type="protein sequence ID" value="KDO29479.1"/>
    <property type="molecule type" value="Genomic_DNA"/>
</dbReference>